<sequence length="132" mass="14915">TITKLAKTCTLDLTPNKRVSMWCEENFFDEFQMEGMPAEHNEIYLALTMENLSKALKTAQNAKTVKIKLTDKHCPCLTVAVDLVRSDPLPWAGRSTGVGRGHKTPARYMIWSYTCTIPRSNSKFSINGRSFL</sequence>
<dbReference type="GO" id="GO:0000723">
    <property type="term" value="P:telomere maintenance"/>
    <property type="evidence" value="ECO:0007669"/>
    <property type="project" value="TreeGrafter"/>
</dbReference>
<dbReference type="GO" id="GO:0000724">
    <property type="term" value="P:double-strand break repair via homologous recombination"/>
    <property type="evidence" value="ECO:0007669"/>
    <property type="project" value="TreeGrafter"/>
</dbReference>
<reference evidence="3" key="2">
    <citation type="submission" date="2025-09" db="UniProtKB">
        <authorList>
            <consortium name="Ensembl"/>
        </authorList>
    </citation>
    <scope>IDENTIFICATION</scope>
</reference>
<keyword evidence="2" id="KW-0539">Nucleus</keyword>
<dbReference type="GO" id="GO:0006289">
    <property type="term" value="P:nucleotide-excision repair"/>
    <property type="evidence" value="ECO:0007669"/>
    <property type="project" value="TreeGrafter"/>
</dbReference>
<dbReference type="SUPFAM" id="SSF55979">
    <property type="entry name" value="DNA clamp"/>
    <property type="match status" value="1"/>
</dbReference>
<evidence type="ECO:0000313" key="4">
    <source>
        <dbReference type="Proteomes" id="UP000594220"/>
    </source>
</evidence>
<dbReference type="PANTHER" id="PTHR12900">
    <property type="entry name" value="MITOTIC AND DNA DAMAGE CHECKPOINT PROTEIN HUS1"/>
    <property type="match status" value="1"/>
</dbReference>
<dbReference type="Proteomes" id="UP000594220">
    <property type="component" value="Unplaced"/>
</dbReference>
<dbReference type="InterPro" id="IPR007150">
    <property type="entry name" value="HUS1/Mec3"/>
</dbReference>
<dbReference type="InterPro" id="IPR046938">
    <property type="entry name" value="DNA_clamp_sf"/>
</dbReference>
<accession>A0A7M4FB58</accession>
<dbReference type="GO" id="GO:0035861">
    <property type="term" value="C:site of double-strand break"/>
    <property type="evidence" value="ECO:0007669"/>
    <property type="project" value="TreeGrafter"/>
</dbReference>
<dbReference type="Gene3D" id="3.70.10.10">
    <property type="match status" value="1"/>
</dbReference>
<name>A0A7M4FB58_CROPO</name>
<evidence type="ECO:0000313" key="3">
    <source>
        <dbReference type="Ensembl" id="ENSCPRP00005021124.1"/>
    </source>
</evidence>
<dbReference type="GO" id="GO:0030896">
    <property type="term" value="C:checkpoint clamp complex"/>
    <property type="evidence" value="ECO:0007669"/>
    <property type="project" value="InterPro"/>
</dbReference>
<dbReference type="GeneTree" id="ENSGT00390000000706"/>
<dbReference type="GO" id="GO:0044778">
    <property type="term" value="P:meiotic DNA integrity checkpoint signaling"/>
    <property type="evidence" value="ECO:0007669"/>
    <property type="project" value="TreeGrafter"/>
</dbReference>
<proteinExistence type="predicted"/>
<dbReference type="Ensembl" id="ENSCPRT00005024691.1">
    <property type="protein sequence ID" value="ENSCPRP00005021124.1"/>
    <property type="gene ID" value="ENSCPRG00005014704.1"/>
</dbReference>
<evidence type="ECO:0000256" key="2">
    <source>
        <dbReference type="ARBA" id="ARBA00023242"/>
    </source>
</evidence>
<dbReference type="GO" id="GO:0033314">
    <property type="term" value="P:mitotic DNA replication checkpoint signaling"/>
    <property type="evidence" value="ECO:0007669"/>
    <property type="project" value="TreeGrafter"/>
</dbReference>
<dbReference type="AlphaFoldDB" id="A0A7M4FB58"/>
<dbReference type="PANTHER" id="PTHR12900:SF0">
    <property type="entry name" value="CHECKPOINT PROTEIN"/>
    <property type="match status" value="1"/>
</dbReference>
<evidence type="ECO:0000256" key="1">
    <source>
        <dbReference type="ARBA" id="ARBA00004123"/>
    </source>
</evidence>
<keyword evidence="4" id="KW-1185">Reference proteome</keyword>
<comment type="subcellular location">
    <subcellularLocation>
        <location evidence="1">Nucleus</location>
    </subcellularLocation>
</comment>
<dbReference type="GO" id="GO:0031573">
    <property type="term" value="P:mitotic intra-S DNA damage checkpoint signaling"/>
    <property type="evidence" value="ECO:0007669"/>
    <property type="project" value="TreeGrafter"/>
</dbReference>
<organism evidence="3 4">
    <name type="scientific">Crocodylus porosus</name>
    <name type="common">Saltwater crocodile</name>
    <name type="synonym">Estuarine crocodile</name>
    <dbReference type="NCBI Taxonomy" id="8502"/>
    <lineage>
        <taxon>Eukaryota</taxon>
        <taxon>Metazoa</taxon>
        <taxon>Chordata</taxon>
        <taxon>Craniata</taxon>
        <taxon>Vertebrata</taxon>
        <taxon>Euteleostomi</taxon>
        <taxon>Archelosauria</taxon>
        <taxon>Archosauria</taxon>
        <taxon>Crocodylia</taxon>
        <taxon>Longirostres</taxon>
        <taxon>Crocodylidae</taxon>
        <taxon>Crocodylus</taxon>
    </lineage>
</organism>
<protein>
    <submittedName>
        <fullName evidence="3">Uncharacterized protein</fullName>
    </submittedName>
</protein>
<reference evidence="3" key="1">
    <citation type="submission" date="2025-08" db="UniProtKB">
        <authorList>
            <consortium name="Ensembl"/>
        </authorList>
    </citation>
    <scope>IDENTIFICATION</scope>
</reference>
<dbReference type="Pfam" id="PF04005">
    <property type="entry name" value="Hus1"/>
    <property type="match status" value="1"/>
</dbReference>